<dbReference type="AlphaFoldDB" id="A0A285JDC1"/>
<feature type="signal peptide" evidence="1">
    <location>
        <begin position="1"/>
        <end position="19"/>
    </location>
</feature>
<evidence type="ECO:0000313" key="3">
    <source>
        <dbReference type="Proteomes" id="UP000219353"/>
    </source>
</evidence>
<dbReference type="RefSeq" id="WP_097112544.1">
    <property type="nucleotide sequence ID" value="NZ_OBEB01000008.1"/>
</dbReference>
<feature type="chain" id="PRO_5012944800" description="MSHA biogenesis protein MshK" evidence="1">
    <location>
        <begin position="20"/>
        <end position="108"/>
    </location>
</feature>
<protein>
    <recommendedName>
        <fullName evidence="4">MSHA biogenesis protein MshK</fullName>
    </recommendedName>
</protein>
<reference evidence="3" key="1">
    <citation type="submission" date="2017-09" db="EMBL/GenBank/DDBJ databases">
        <authorList>
            <person name="Varghese N."/>
            <person name="Submissions S."/>
        </authorList>
    </citation>
    <scope>NUCLEOTIDE SEQUENCE [LARGE SCALE GENOMIC DNA]</scope>
    <source>
        <strain evidence="3">CGMCC 1.12461</strain>
    </source>
</reference>
<dbReference type="OrthoDB" id="5770996at2"/>
<proteinExistence type="predicted"/>
<evidence type="ECO:0008006" key="4">
    <source>
        <dbReference type="Google" id="ProtNLM"/>
    </source>
</evidence>
<keyword evidence="3" id="KW-1185">Reference proteome</keyword>
<dbReference type="EMBL" id="OBEB01000008">
    <property type="protein sequence ID" value="SNY58262.1"/>
    <property type="molecule type" value="Genomic_DNA"/>
</dbReference>
<organism evidence="2 3">
    <name type="scientific">Arsukibacterium tuosuense</name>
    <dbReference type="NCBI Taxonomy" id="1323745"/>
    <lineage>
        <taxon>Bacteria</taxon>
        <taxon>Pseudomonadati</taxon>
        <taxon>Pseudomonadota</taxon>
        <taxon>Gammaproteobacteria</taxon>
        <taxon>Chromatiales</taxon>
        <taxon>Chromatiaceae</taxon>
        <taxon>Arsukibacterium</taxon>
    </lineage>
</organism>
<dbReference type="Proteomes" id="UP000219353">
    <property type="component" value="Unassembled WGS sequence"/>
</dbReference>
<sequence length="108" mass="11817">MKTLFSYSAVMLLAFSSQADPTRPAAGYIETSGNNNIATNTNSALKLQIIQNSDQGKAATINGQFLQLGDQYQGYTLTDISTTAVVLSRGDEQRILQLHNKTIKNYDK</sequence>
<accession>A0A285JDC1</accession>
<evidence type="ECO:0000313" key="2">
    <source>
        <dbReference type="EMBL" id="SNY58262.1"/>
    </source>
</evidence>
<gene>
    <name evidence="2" type="ORF">SAMN06297280_3349</name>
</gene>
<name>A0A285JDC1_9GAMM</name>
<keyword evidence="1" id="KW-0732">Signal</keyword>
<evidence type="ECO:0000256" key="1">
    <source>
        <dbReference type="SAM" id="SignalP"/>
    </source>
</evidence>